<name>A0A9W3CBH7_RAPSA</name>
<gene>
    <name evidence="4" type="primary">LOC108820129</name>
</gene>
<organism evidence="3 4">
    <name type="scientific">Raphanus sativus</name>
    <name type="common">Radish</name>
    <name type="synonym">Raphanus raphanistrum var. sativus</name>
    <dbReference type="NCBI Taxonomy" id="3726"/>
    <lineage>
        <taxon>Eukaryota</taxon>
        <taxon>Viridiplantae</taxon>
        <taxon>Streptophyta</taxon>
        <taxon>Embryophyta</taxon>
        <taxon>Tracheophyta</taxon>
        <taxon>Spermatophyta</taxon>
        <taxon>Magnoliopsida</taxon>
        <taxon>eudicotyledons</taxon>
        <taxon>Gunneridae</taxon>
        <taxon>Pentapetalae</taxon>
        <taxon>rosids</taxon>
        <taxon>malvids</taxon>
        <taxon>Brassicales</taxon>
        <taxon>Brassicaceae</taxon>
        <taxon>Brassiceae</taxon>
        <taxon>Raphanus</taxon>
    </lineage>
</organism>
<dbReference type="Pfam" id="PF00078">
    <property type="entry name" value="RVT_1"/>
    <property type="match status" value="1"/>
</dbReference>
<feature type="region of interest" description="Disordered" evidence="1">
    <location>
        <begin position="1"/>
        <end position="23"/>
    </location>
</feature>
<evidence type="ECO:0000313" key="3">
    <source>
        <dbReference type="Proteomes" id="UP000504610"/>
    </source>
</evidence>
<evidence type="ECO:0000313" key="4">
    <source>
        <dbReference type="RefSeq" id="XP_056848880.1"/>
    </source>
</evidence>
<dbReference type="PROSITE" id="PS50878">
    <property type="entry name" value="RT_POL"/>
    <property type="match status" value="1"/>
</dbReference>
<dbReference type="PANTHER" id="PTHR33116:SF78">
    <property type="entry name" value="OS12G0587133 PROTEIN"/>
    <property type="match status" value="1"/>
</dbReference>
<reference evidence="4" key="2">
    <citation type="submission" date="2025-08" db="UniProtKB">
        <authorList>
            <consortium name="RefSeq"/>
        </authorList>
    </citation>
    <scope>IDENTIFICATION</scope>
    <source>
        <tissue evidence="4">Leaf</tissue>
    </source>
</reference>
<protein>
    <submittedName>
        <fullName evidence="4">Uncharacterized protein LOC108820129</fullName>
    </submittedName>
</protein>
<dbReference type="KEGG" id="rsz:108820129"/>
<dbReference type="PANTHER" id="PTHR33116">
    <property type="entry name" value="REVERSE TRANSCRIPTASE ZINC-BINDING DOMAIN-CONTAINING PROTEIN-RELATED-RELATED"/>
    <property type="match status" value="1"/>
</dbReference>
<feature type="region of interest" description="Disordered" evidence="1">
    <location>
        <begin position="243"/>
        <end position="268"/>
    </location>
</feature>
<feature type="domain" description="Reverse transcriptase" evidence="2">
    <location>
        <begin position="825"/>
        <end position="1104"/>
    </location>
</feature>
<reference evidence="3" key="1">
    <citation type="journal article" date="2019" name="Database">
        <title>The radish genome database (RadishGD): an integrated information resource for radish genomics.</title>
        <authorList>
            <person name="Yu H.J."/>
            <person name="Baek S."/>
            <person name="Lee Y.J."/>
            <person name="Cho A."/>
            <person name="Mun J.H."/>
        </authorList>
    </citation>
    <scope>NUCLEOTIDE SEQUENCE [LARGE SCALE GENOMIC DNA]</scope>
    <source>
        <strain evidence="3">cv. WK10039</strain>
    </source>
</reference>
<dbReference type="RefSeq" id="XP_056848880.1">
    <property type="nucleotide sequence ID" value="XM_056992900.1"/>
</dbReference>
<dbReference type="Pfam" id="PF14111">
    <property type="entry name" value="DUF4283"/>
    <property type="match status" value="1"/>
</dbReference>
<dbReference type="InterPro" id="IPR000477">
    <property type="entry name" value="RT_dom"/>
</dbReference>
<feature type="compositionally biased region" description="Basic and acidic residues" evidence="1">
    <location>
        <begin position="257"/>
        <end position="268"/>
    </location>
</feature>
<dbReference type="OrthoDB" id="1111338at2759"/>
<keyword evidence="3" id="KW-1185">Reference proteome</keyword>
<dbReference type="CDD" id="cd01650">
    <property type="entry name" value="RT_nLTR_like"/>
    <property type="match status" value="1"/>
</dbReference>
<dbReference type="Proteomes" id="UP000504610">
    <property type="component" value="Chromosome 8"/>
</dbReference>
<proteinExistence type="predicted"/>
<dbReference type="SUPFAM" id="SSF56672">
    <property type="entry name" value="DNA/RNA polymerases"/>
    <property type="match status" value="1"/>
</dbReference>
<evidence type="ECO:0000259" key="2">
    <source>
        <dbReference type="PROSITE" id="PS50878"/>
    </source>
</evidence>
<evidence type="ECO:0000256" key="1">
    <source>
        <dbReference type="SAM" id="MobiDB-lite"/>
    </source>
</evidence>
<dbReference type="InterPro" id="IPR043502">
    <property type="entry name" value="DNA/RNA_pol_sf"/>
</dbReference>
<dbReference type="InterPro" id="IPR025558">
    <property type="entry name" value="DUF4283"/>
</dbReference>
<sequence>MNLATLPDTTDPPGVDLNHEESPIDGLKQGLKADLGKQDQSWVKAAQDKKQLRKYEVEVLQKEGIHTVPHVAKVHMVLNKIWKYGDPSTKIEVYEVNATTMRFKVSSLKSRDKILRRGMWNVVGVPMIVSKWSPKAEEHEQEEEAIPMWVHLEKVPLHMYTWEGLSFITSVVGLPVKPHQDTIACTKLDEAKIFVKVDISKVLLKEITFTKNGKSFTIKFFYPWLPARCKACDKWGHNEGVCKRKEKRSSNVNSPIQKEKAGEEEKGTPHSIAVVVEDKEEGLGSRDAISNVKSIQERRSAIYIAGGLVNEECVGKQKEHDIVVSSDIKGWTNVSPAKVGRSISNVAQESDVVVSASKFSVLSVEDIEEGEVLGEDNKQGSKVEVQEVNEDKELYEDDGSEDNVIEQQVLAETKVGKRRGRKPKTLDENPGKSSRPGFQQNLKHSVVEEWVKGNNMSFGSILETRVKESKAENIFKKVFRGWNVMTNYEYSDGGRIWLVWKDDVRVTPGKKAQDLKIFGTISCGMRDFQRMALRCNLSDMGYQGPKYTWCNKREEGIICKKLDRVLWNDSAMQILHGAYSVFEAGGCSDHLRCKIQFLPPVEKIRRPFKYVNALGKLEAFLPMVKEYWEVSPSLFHSTSAMFRFAKKLKNLKPSIRELGHEKLGNLSRKAKEAHELLCEKQKVTLLDPSSSSIQEEAVAYERWLHIAGLEEDLLNQRAKLHWLEVGDNNNKTFHNAIKTRQAQNTIREIRCGNGSKVTKHEDIKVEAVQFFSEFLNRSPEDYCGTSTDELKDLLRFRCTEDDCSALEADVTAEEIRPDFVVAVQSVFRYGFLPKGINSTILALVPKKMDSLEMRDFRPIACCNVLYKVISKIIANRLRLILPRLVSENQTAFIKGRLLLENVLLASELVKDYHKEAVSARCVMKIIDISKAFDSVQWEFVLRSLEAIGAPARFIHWIKLCISTSSFSVQVNGELAGYFQSKRGLRQGCSLSPYLFVLCMNVLSHKIDKAAQDRKFNFHPCCKALSLTHLCFADDLMIFVEGTKASVEGVLSVFESFKSWSGLSISIEKSTVYMAGVEDDEKGRILMNFPFAEGILPVRYLGLPLMTKSMRRQDYMPLIEKVRAVFRLPSKCLKEIESICTSFLWSGPQLKAGGDSLWGKWSNIYLLKKKSFSEINSNTQSGSWMWRKMLKLRDVAKRFFKKEIGNGRHISFWYDNWSELGIISDLLGDRGMMGLGIRKNATLEEAACGVRSRRTHRNDDLNRVEEVLAEAKLKLCCDKEDLSLWRKQIVNFRQNIFMESGRGYYVCSL</sequence>
<dbReference type="GeneID" id="108820129"/>
<accession>A0A9W3CBH7</accession>
<feature type="region of interest" description="Disordered" evidence="1">
    <location>
        <begin position="416"/>
        <end position="439"/>
    </location>
</feature>